<keyword evidence="3" id="KW-1185">Reference proteome</keyword>
<dbReference type="EMBL" id="JAKOGI010000576">
    <property type="protein sequence ID" value="KAJ8432884.1"/>
    <property type="molecule type" value="Genomic_DNA"/>
</dbReference>
<feature type="compositionally biased region" description="Basic and acidic residues" evidence="1">
    <location>
        <begin position="185"/>
        <end position="197"/>
    </location>
</feature>
<protein>
    <submittedName>
        <fullName evidence="2">Uncharacterized protein</fullName>
    </submittedName>
</protein>
<sequence>MWNLPITGAYRWSLGNCASVVDGLVATNQSISQASVMEQVPRWLNMLPTSSSGIGAGLLFPLYLSRMIFRPSARATNSLWPRKLLGTSNFRNCPGHLLLMLLNEAERLGVLYGRIHRVMESALTELPWSAFELWVWLNGDRIFEARFRDKADHKEESSDVERAASPSDGDEQGEAGQEEAAAPSDNEKQEEGERENAQHATTIMAFPSFHNTREMADFVRESFRLRWRRATCPPHPLLNDYQDFCPRFSLSKAERAALDFELPEMVQATFYAMLWNDALELGIVSGFLVGNLKSSLEGQRVREAEGLERESV</sequence>
<organism evidence="2 3">
    <name type="scientific">Carnegiea gigantea</name>
    <dbReference type="NCBI Taxonomy" id="171969"/>
    <lineage>
        <taxon>Eukaryota</taxon>
        <taxon>Viridiplantae</taxon>
        <taxon>Streptophyta</taxon>
        <taxon>Embryophyta</taxon>
        <taxon>Tracheophyta</taxon>
        <taxon>Spermatophyta</taxon>
        <taxon>Magnoliopsida</taxon>
        <taxon>eudicotyledons</taxon>
        <taxon>Gunneridae</taxon>
        <taxon>Pentapetalae</taxon>
        <taxon>Caryophyllales</taxon>
        <taxon>Cactineae</taxon>
        <taxon>Cactaceae</taxon>
        <taxon>Cactoideae</taxon>
        <taxon>Echinocereeae</taxon>
        <taxon>Carnegiea</taxon>
    </lineage>
</organism>
<evidence type="ECO:0000256" key="1">
    <source>
        <dbReference type="SAM" id="MobiDB-lite"/>
    </source>
</evidence>
<evidence type="ECO:0000313" key="2">
    <source>
        <dbReference type="EMBL" id="KAJ8432884.1"/>
    </source>
</evidence>
<gene>
    <name evidence="2" type="ORF">Cgig2_017613</name>
</gene>
<proteinExistence type="predicted"/>
<accession>A0A9Q1Q904</accession>
<dbReference type="Proteomes" id="UP001153076">
    <property type="component" value="Unassembled WGS sequence"/>
</dbReference>
<evidence type="ECO:0000313" key="3">
    <source>
        <dbReference type="Proteomes" id="UP001153076"/>
    </source>
</evidence>
<feature type="region of interest" description="Disordered" evidence="1">
    <location>
        <begin position="154"/>
        <end position="197"/>
    </location>
</feature>
<reference evidence="2" key="1">
    <citation type="submission" date="2022-04" db="EMBL/GenBank/DDBJ databases">
        <title>Carnegiea gigantea Genome sequencing and assembly v2.</title>
        <authorList>
            <person name="Copetti D."/>
            <person name="Sanderson M.J."/>
            <person name="Burquez A."/>
            <person name="Wojciechowski M.F."/>
        </authorList>
    </citation>
    <scope>NUCLEOTIDE SEQUENCE</scope>
    <source>
        <strain evidence="2">SGP5-SGP5p</strain>
        <tissue evidence="2">Aerial part</tissue>
    </source>
</reference>
<dbReference type="AlphaFoldDB" id="A0A9Q1Q904"/>
<feature type="compositionally biased region" description="Acidic residues" evidence="1">
    <location>
        <begin position="168"/>
        <end position="177"/>
    </location>
</feature>
<name>A0A9Q1Q904_9CARY</name>
<comment type="caution">
    <text evidence="2">The sequence shown here is derived from an EMBL/GenBank/DDBJ whole genome shotgun (WGS) entry which is preliminary data.</text>
</comment>